<evidence type="ECO:0000313" key="2">
    <source>
        <dbReference type="Proteomes" id="UP000287224"/>
    </source>
</evidence>
<name>A0A401ZIU0_9CHLR</name>
<sequence length="70" mass="7911">MCNRAWWVGSLLSRPLGIWSVYYFLQYDFDDVPGGRGIKTIFFNTPFSGEFFNGTLFQPAVLLPMALLAG</sequence>
<evidence type="ECO:0000313" key="1">
    <source>
        <dbReference type="EMBL" id="GCE06765.1"/>
    </source>
</evidence>
<reference evidence="2" key="1">
    <citation type="submission" date="2018-12" db="EMBL/GenBank/DDBJ databases">
        <title>Tengunoibacter tsumagoiensis gen. nov., sp. nov., Dictyobacter kobayashii sp. nov., D. alpinus sp. nov., and D. joshuensis sp. nov. and description of Dictyobacteraceae fam. nov. within the order Ktedonobacterales isolated from Tengu-no-mugimeshi.</title>
        <authorList>
            <person name="Wang C.M."/>
            <person name="Zheng Y."/>
            <person name="Sakai Y."/>
            <person name="Toyoda A."/>
            <person name="Minakuchi Y."/>
            <person name="Abe K."/>
            <person name="Yokota A."/>
            <person name="Yabe S."/>
        </authorList>
    </citation>
    <scope>NUCLEOTIDE SEQUENCE [LARGE SCALE GENOMIC DNA]</scope>
    <source>
        <strain evidence="2">S-27</strain>
    </source>
</reference>
<accession>A0A401ZIU0</accession>
<keyword evidence="2" id="KW-1185">Reference proteome</keyword>
<organism evidence="1 2">
    <name type="scientific">Dictyobacter aurantiacus</name>
    <dbReference type="NCBI Taxonomy" id="1936993"/>
    <lineage>
        <taxon>Bacteria</taxon>
        <taxon>Bacillati</taxon>
        <taxon>Chloroflexota</taxon>
        <taxon>Ktedonobacteria</taxon>
        <taxon>Ktedonobacterales</taxon>
        <taxon>Dictyobacteraceae</taxon>
        <taxon>Dictyobacter</taxon>
    </lineage>
</organism>
<comment type="caution">
    <text evidence="1">The sequence shown here is derived from an EMBL/GenBank/DDBJ whole genome shotgun (WGS) entry which is preliminary data.</text>
</comment>
<proteinExistence type="predicted"/>
<gene>
    <name evidence="1" type="ORF">KDAU_40940</name>
</gene>
<protein>
    <submittedName>
        <fullName evidence="1">Uncharacterized protein</fullName>
    </submittedName>
</protein>
<dbReference type="EMBL" id="BIFQ01000001">
    <property type="protein sequence ID" value="GCE06765.1"/>
    <property type="molecule type" value="Genomic_DNA"/>
</dbReference>
<dbReference type="AlphaFoldDB" id="A0A401ZIU0"/>
<dbReference type="Proteomes" id="UP000287224">
    <property type="component" value="Unassembled WGS sequence"/>
</dbReference>